<dbReference type="PROSITE" id="PS50280">
    <property type="entry name" value="SET"/>
    <property type="match status" value="1"/>
</dbReference>
<reference evidence="7 8" key="1">
    <citation type="submission" date="2017-03" db="EMBL/GenBank/DDBJ databases">
        <title>Genomes of endolithic fungi from Antarctica.</title>
        <authorList>
            <person name="Coleine C."/>
            <person name="Masonjones S."/>
            <person name="Stajich J.E."/>
        </authorList>
    </citation>
    <scope>NUCLEOTIDE SEQUENCE [LARGE SCALE GENOMIC DNA]</scope>
    <source>
        <strain evidence="7 8">CCFEE 6314</strain>
    </source>
</reference>
<feature type="domain" description="SET" evidence="6">
    <location>
        <begin position="34"/>
        <end position="277"/>
    </location>
</feature>
<gene>
    <name evidence="7" type="ORF">B0A52_06298</name>
</gene>
<dbReference type="EC" id="2.1.1.-" evidence="4"/>
<sequence length="497" mass="55991">MSSGSSAPTAQDFAQKTANFLNWFTSSHDTRLSPKIQLEDLRSQHAGRGAVATHDIEEDEELFAVPRNLVLTVPTSSIPTNVLDSLGDIGTWPPLIVTIIYEYLRREASPWYPYFQVLPTTFDSLMFWNDQELAQLQASAVIEKIGRAGAEESWKETIIPVMLKYPELFPISGTNDAEQITTLISLAHMAGSLIMAYAFDIDHDDDDDDDKPQPSNQEDEFEEDDEDEPFKGMVPFADMLNADADRNNARLFQESDFLIMKSTKPIKAGDQIFNDYGPLPRSDLLRMYGYVTENYSQYDVVEISYDLLLEVANQKTGKDAASQAWQKRADQLDELGLLDDGYAIPRPSEPEVKELGDAIPGQLHMLLRALASHDQDKGVMNKPKHAVTIEEAALLQAALTKRLTEYSTTLESDRELLQRLRNGDTTLEEIATPDTKPNRVLMALQVRVGEKEILHHMLALCREHISHKTQEIATTNGSNKRKHMPDNNQQSKKTARR</sequence>
<dbReference type="Pfam" id="PF00856">
    <property type="entry name" value="SET"/>
    <property type="match status" value="1"/>
</dbReference>
<comment type="caution">
    <text evidence="7">The sequence shown here is derived from an EMBL/GenBank/DDBJ whole genome shotgun (WGS) entry which is preliminary data.</text>
</comment>
<feature type="region of interest" description="Disordered" evidence="5">
    <location>
        <begin position="473"/>
        <end position="497"/>
    </location>
</feature>
<comment type="function">
    <text evidence="4">S-adenosyl-L-methionine-dependent protein-lysine N-methyltransferase that monomethylates 60S ribosomal protein L42.</text>
</comment>
<dbReference type="EMBL" id="NAJM01000025">
    <property type="protein sequence ID" value="RVX70126.1"/>
    <property type="molecule type" value="Genomic_DNA"/>
</dbReference>
<proteinExistence type="inferred from homology"/>
<dbReference type="PANTHER" id="PTHR13271:SF34">
    <property type="entry name" value="N-LYSINE METHYLTRANSFERASE SETD6"/>
    <property type="match status" value="1"/>
</dbReference>
<keyword evidence="3 4" id="KW-0949">S-adenosyl-L-methionine</keyword>
<dbReference type="GO" id="GO:0005634">
    <property type="term" value="C:nucleus"/>
    <property type="evidence" value="ECO:0007669"/>
    <property type="project" value="UniProtKB-SubCell"/>
</dbReference>
<dbReference type="SUPFAM" id="SSF82199">
    <property type="entry name" value="SET domain"/>
    <property type="match status" value="1"/>
</dbReference>
<evidence type="ECO:0000256" key="1">
    <source>
        <dbReference type="ARBA" id="ARBA00022603"/>
    </source>
</evidence>
<evidence type="ECO:0000256" key="2">
    <source>
        <dbReference type="ARBA" id="ARBA00022679"/>
    </source>
</evidence>
<evidence type="ECO:0000256" key="5">
    <source>
        <dbReference type="SAM" id="MobiDB-lite"/>
    </source>
</evidence>
<feature type="compositionally biased region" description="Polar residues" evidence="5">
    <location>
        <begin position="486"/>
        <end position="497"/>
    </location>
</feature>
<dbReference type="InterPro" id="IPR001214">
    <property type="entry name" value="SET_dom"/>
</dbReference>
<dbReference type="InterPro" id="IPR011383">
    <property type="entry name" value="N-lys_methylase_SETD6"/>
</dbReference>
<comment type="subcellular location">
    <subcellularLocation>
        <location evidence="4">Nucleus</location>
    </subcellularLocation>
</comment>
<dbReference type="Pfam" id="PF09273">
    <property type="entry name" value="Rubis-subs-bind"/>
    <property type="match status" value="1"/>
</dbReference>
<dbReference type="VEuPathDB" id="FungiDB:PV10_08835"/>
<dbReference type="SUPFAM" id="SSF81822">
    <property type="entry name" value="RuBisCo LSMT C-terminal, substrate-binding domain"/>
    <property type="match status" value="1"/>
</dbReference>
<feature type="region of interest" description="Disordered" evidence="5">
    <location>
        <begin position="204"/>
        <end position="232"/>
    </location>
</feature>
<evidence type="ECO:0000313" key="7">
    <source>
        <dbReference type="EMBL" id="RVX70126.1"/>
    </source>
</evidence>
<keyword evidence="4" id="KW-0539">Nucleus</keyword>
<dbReference type="OrthoDB" id="341421at2759"/>
<keyword evidence="1 4" id="KW-0489">Methyltransferase</keyword>
<evidence type="ECO:0000256" key="3">
    <source>
        <dbReference type="ARBA" id="ARBA00022691"/>
    </source>
</evidence>
<dbReference type="PANTHER" id="PTHR13271">
    <property type="entry name" value="UNCHARACTERIZED PUTATIVE METHYLTRANSFERASE"/>
    <property type="match status" value="1"/>
</dbReference>
<dbReference type="GO" id="GO:0032259">
    <property type="term" value="P:methylation"/>
    <property type="evidence" value="ECO:0007669"/>
    <property type="project" value="UniProtKB-KW"/>
</dbReference>
<evidence type="ECO:0000259" key="6">
    <source>
        <dbReference type="PROSITE" id="PS50280"/>
    </source>
</evidence>
<name>A0A438N329_EXOME</name>
<dbReference type="GO" id="GO:0016279">
    <property type="term" value="F:protein-lysine N-methyltransferase activity"/>
    <property type="evidence" value="ECO:0007669"/>
    <property type="project" value="UniProtKB-UniRule"/>
</dbReference>
<dbReference type="InterPro" id="IPR015353">
    <property type="entry name" value="Rubisco_LSMT_subst-bd"/>
</dbReference>
<comment type="similarity">
    <text evidence="4">Belongs to the class V-like SAM-binding methyltransferase superfamily. Histone-lysine methyltransferase family. SETD6 subfamily.</text>
</comment>
<dbReference type="PIRSF" id="PIRSF011771">
    <property type="entry name" value="RMS1_SET"/>
    <property type="match status" value="1"/>
</dbReference>
<feature type="compositionally biased region" description="Acidic residues" evidence="5">
    <location>
        <begin position="217"/>
        <end position="228"/>
    </location>
</feature>
<dbReference type="Proteomes" id="UP000288859">
    <property type="component" value="Unassembled WGS sequence"/>
</dbReference>
<keyword evidence="2 4" id="KW-0808">Transferase</keyword>
<dbReference type="Gene3D" id="3.90.1420.10">
    <property type="entry name" value="Rubisco LSMT, substrate-binding domain"/>
    <property type="match status" value="1"/>
</dbReference>
<accession>A0A438N329</accession>
<dbReference type="InterPro" id="IPR046341">
    <property type="entry name" value="SET_dom_sf"/>
</dbReference>
<protein>
    <recommendedName>
        <fullName evidence="4">Ribosomal lysine N-methyltransferase 4</fullName>
        <ecNumber evidence="4">2.1.1.-</ecNumber>
    </recommendedName>
</protein>
<dbReference type="InterPro" id="IPR036464">
    <property type="entry name" value="Rubisco_LSMT_subst-bd_sf"/>
</dbReference>
<dbReference type="AlphaFoldDB" id="A0A438N329"/>
<dbReference type="InterPro" id="IPR050600">
    <property type="entry name" value="SETD3_SETD6_MTase"/>
</dbReference>
<evidence type="ECO:0000313" key="8">
    <source>
        <dbReference type="Proteomes" id="UP000288859"/>
    </source>
</evidence>
<dbReference type="FunFam" id="3.90.1410.10:FF:000007">
    <property type="entry name" value="Ribosomal lysine N-methyltransferase 4"/>
    <property type="match status" value="1"/>
</dbReference>
<evidence type="ECO:0000256" key="4">
    <source>
        <dbReference type="PIRNR" id="PIRNR011771"/>
    </source>
</evidence>
<dbReference type="Gene3D" id="3.90.1410.10">
    <property type="entry name" value="set domain protein methyltransferase, domain 1"/>
    <property type="match status" value="1"/>
</dbReference>
<organism evidence="7 8">
    <name type="scientific">Exophiala mesophila</name>
    <name type="common">Black yeast-like fungus</name>
    <dbReference type="NCBI Taxonomy" id="212818"/>
    <lineage>
        <taxon>Eukaryota</taxon>
        <taxon>Fungi</taxon>
        <taxon>Dikarya</taxon>
        <taxon>Ascomycota</taxon>
        <taxon>Pezizomycotina</taxon>
        <taxon>Eurotiomycetes</taxon>
        <taxon>Chaetothyriomycetidae</taxon>
        <taxon>Chaetothyriales</taxon>
        <taxon>Herpotrichiellaceae</taxon>
        <taxon>Exophiala</taxon>
    </lineage>
</organism>